<accession>A0A845SLW3</accession>
<organism evidence="2 3">
    <name type="scientific">Anaerotruncus colihominis</name>
    <dbReference type="NCBI Taxonomy" id="169435"/>
    <lineage>
        <taxon>Bacteria</taxon>
        <taxon>Bacillati</taxon>
        <taxon>Bacillota</taxon>
        <taxon>Clostridia</taxon>
        <taxon>Eubacteriales</taxon>
        <taxon>Oscillospiraceae</taxon>
        <taxon>Anaerotruncus</taxon>
    </lineage>
</organism>
<dbReference type="AlphaFoldDB" id="A0A845SLW3"/>
<name>A0A845SLW3_9FIRM</name>
<dbReference type="GO" id="GO:0003677">
    <property type="term" value="F:DNA binding"/>
    <property type="evidence" value="ECO:0007669"/>
    <property type="project" value="InterPro"/>
</dbReference>
<dbReference type="EMBL" id="VIQT01000002">
    <property type="protein sequence ID" value="NDO37819.1"/>
    <property type="molecule type" value="Genomic_DNA"/>
</dbReference>
<sequence length="73" mass="8635">MIVFDRLWQVMAERKVSTYQLREKCGLDSKTIRRLRANDNMETKTLNKLCTLLSCKLEDIAEYIPDDIERKPS</sequence>
<proteinExistence type="predicted"/>
<dbReference type="Gene3D" id="1.10.260.40">
    <property type="entry name" value="lambda repressor-like DNA-binding domains"/>
    <property type="match status" value="1"/>
</dbReference>
<reference evidence="2 3" key="1">
    <citation type="submission" date="2019-06" db="EMBL/GenBank/DDBJ databases">
        <title>Draft genome sequences of 15 bacterial species constituting the stable defined intestinal microbiota of the GM15 gnotobiotic mouse model.</title>
        <authorList>
            <person name="Elie C."/>
            <person name="Mathieu A."/>
            <person name="Saliou A."/>
            <person name="Darnaud M."/>
            <person name="Leulier F."/>
            <person name="Tamellini A."/>
        </authorList>
    </citation>
    <scope>NUCLEOTIDE SEQUENCE [LARGE SCALE GENOMIC DNA]</scope>
    <source>
        <strain evidence="2 3">JM4-15</strain>
    </source>
</reference>
<evidence type="ECO:0000259" key="1">
    <source>
        <dbReference type="Pfam" id="PF13443"/>
    </source>
</evidence>
<dbReference type="InterPro" id="IPR010982">
    <property type="entry name" value="Lambda_DNA-bd_dom_sf"/>
</dbReference>
<dbReference type="InterPro" id="IPR001387">
    <property type="entry name" value="Cro/C1-type_HTH"/>
</dbReference>
<protein>
    <submittedName>
        <fullName evidence="2">Helix-turn-helix transcriptional regulator</fullName>
    </submittedName>
</protein>
<dbReference type="RefSeq" id="WP_162220298.1">
    <property type="nucleotide sequence ID" value="NZ_JAETUF010000048.1"/>
</dbReference>
<gene>
    <name evidence="2" type="ORF">FMM72_00920</name>
</gene>
<feature type="domain" description="HTH cro/C1-type" evidence="1">
    <location>
        <begin position="6"/>
        <end position="66"/>
    </location>
</feature>
<comment type="caution">
    <text evidence="2">The sequence shown here is derived from an EMBL/GenBank/DDBJ whole genome shotgun (WGS) entry which is preliminary data.</text>
</comment>
<dbReference type="Pfam" id="PF13443">
    <property type="entry name" value="HTH_26"/>
    <property type="match status" value="1"/>
</dbReference>
<evidence type="ECO:0000313" key="3">
    <source>
        <dbReference type="Proteomes" id="UP000462501"/>
    </source>
</evidence>
<dbReference type="SUPFAM" id="SSF47413">
    <property type="entry name" value="lambda repressor-like DNA-binding domains"/>
    <property type="match status" value="1"/>
</dbReference>
<evidence type="ECO:0000313" key="2">
    <source>
        <dbReference type="EMBL" id="NDO37819.1"/>
    </source>
</evidence>
<dbReference type="Proteomes" id="UP000462501">
    <property type="component" value="Unassembled WGS sequence"/>
</dbReference>